<evidence type="ECO:0000256" key="3">
    <source>
        <dbReference type="ARBA" id="ARBA00022729"/>
    </source>
</evidence>
<comment type="catalytic activity">
    <reaction evidence="6">
        <text>a 4-O-methyl-alpha-D-glucuronosyl ester derivative + H2O = 4-O-methyl-alpha-D-glucuronate derivative + an alcohol + H(+)</text>
        <dbReference type="Rhea" id="RHEA:67452"/>
        <dbReference type="ChEBI" id="CHEBI:15377"/>
        <dbReference type="ChEBI" id="CHEBI:15378"/>
        <dbReference type="ChEBI" id="CHEBI:30879"/>
        <dbReference type="ChEBI" id="CHEBI:171667"/>
        <dbReference type="ChEBI" id="CHEBI:171668"/>
        <dbReference type="EC" id="3.1.1.117"/>
    </reaction>
    <physiologicalReaction direction="left-to-right" evidence="6">
        <dbReference type="Rhea" id="RHEA:67453"/>
    </physiologicalReaction>
</comment>
<dbReference type="EC" id="3.1.1.117" evidence="7"/>
<evidence type="ECO:0000313" key="11">
    <source>
        <dbReference type="Proteomes" id="UP000664132"/>
    </source>
</evidence>
<keyword evidence="3 8" id="KW-0732">Signal</keyword>
<organism evidence="10 11">
    <name type="scientific">Cadophora malorum</name>
    <dbReference type="NCBI Taxonomy" id="108018"/>
    <lineage>
        <taxon>Eukaryota</taxon>
        <taxon>Fungi</taxon>
        <taxon>Dikarya</taxon>
        <taxon>Ascomycota</taxon>
        <taxon>Pezizomycotina</taxon>
        <taxon>Leotiomycetes</taxon>
        <taxon>Helotiales</taxon>
        <taxon>Ploettnerulaceae</taxon>
        <taxon>Cadophora</taxon>
    </lineage>
</organism>
<reference evidence="10" key="1">
    <citation type="submission" date="2021-02" db="EMBL/GenBank/DDBJ databases">
        <title>Genome sequence Cadophora malorum strain M34.</title>
        <authorList>
            <person name="Stefanovic E."/>
            <person name="Vu D."/>
            <person name="Scully C."/>
            <person name="Dijksterhuis J."/>
            <person name="Roader J."/>
            <person name="Houbraken J."/>
        </authorList>
    </citation>
    <scope>NUCLEOTIDE SEQUENCE</scope>
    <source>
        <strain evidence="10">M34</strain>
    </source>
</reference>
<dbReference type="Gene3D" id="3.40.50.1820">
    <property type="entry name" value="alpha/beta hydrolase"/>
    <property type="match status" value="1"/>
</dbReference>
<dbReference type="InterPro" id="IPR029058">
    <property type="entry name" value="AB_hydrolase_fold"/>
</dbReference>
<accession>A0A8H7TKT4</accession>
<dbReference type="InterPro" id="IPR054579">
    <property type="entry name" value="GCE-like_dom"/>
</dbReference>
<evidence type="ECO:0000313" key="10">
    <source>
        <dbReference type="EMBL" id="KAG4420593.1"/>
    </source>
</evidence>
<dbReference type="GO" id="GO:0052689">
    <property type="term" value="F:carboxylic ester hydrolase activity"/>
    <property type="evidence" value="ECO:0007669"/>
    <property type="project" value="UniProtKB-KW"/>
</dbReference>
<sequence>MKYLSTFLLAVPALASPYPYLDERQAAASCGIPSGYTPSTTDAKLPDPFTFLNGTKITSKSQWPCRQQEISALMQKYELGDLPPKPEKVTATFSGGALKVTITDGGKSITMNARITTPSGGKAPYPAIIAIGGSSIPVPAGVATINFENDNMAAQQNSGSHGTGLFFNLYGKSHSAGALMAWAWGVSRLIDGLELTPGANIDTTRLGVTGCSRNGKGAFIVGAFEPRIALTIPQESGSGGAACWRISDSEKKAGKNIQTASQIVGENAWFSPNFNSWTSKVTQLPFDHHMLAALTVPRGLFPVENDIDWLGPVSTTGCMEVGQTIYKAWGAPESFGFSLVGGHNHCQFPSSQQSDLTAFIQKFLMGSATNPPVVAKSTANVNLANYYSWSVPTLT</sequence>
<protein>
    <recommendedName>
        <fullName evidence="7">(4-O-methyl)-D-glucuronate--lignin esterase</fullName>
        <ecNumber evidence="7">3.1.1.117</ecNumber>
    </recommendedName>
</protein>
<feature type="signal peptide" evidence="8">
    <location>
        <begin position="1"/>
        <end position="15"/>
    </location>
</feature>
<dbReference type="AlphaFoldDB" id="A0A8H7TKT4"/>
<evidence type="ECO:0000256" key="4">
    <source>
        <dbReference type="ARBA" id="ARBA00022801"/>
    </source>
</evidence>
<evidence type="ECO:0000256" key="6">
    <source>
        <dbReference type="ARBA" id="ARBA00024511"/>
    </source>
</evidence>
<evidence type="ECO:0000256" key="8">
    <source>
        <dbReference type="SAM" id="SignalP"/>
    </source>
</evidence>
<dbReference type="EMBL" id="JAFJYH010000081">
    <property type="protein sequence ID" value="KAG4420593.1"/>
    <property type="molecule type" value="Genomic_DNA"/>
</dbReference>
<proteinExistence type="inferred from homology"/>
<feature type="domain" description="4-O-methyl-glucuronoyl methylesterase-like" evidence="9">
    <location>
        <begin position="100"/>
        <end position="330"/>
    </location>
</feature>
<keyword evidence="2" id="KW-0719">Serine esterase</keyword>
<feature type="chain" id="PRO_5034271326" description="(4-O-methyl)-D-glucuronate--lignin esterase" evidence="8">
    <location>
        <begin position="16"/>
        <end position="395"/>
    </location>
</feature>
<evidence type="ECO:0000256" key="5">
    <source>
        <dbReference type="ARBA" id="ARBA00023185"/>
    </source>
</evidence>
<dbReference type="Proteomes" id="UP000664132">
    <property type="component" value="Unassembled WGS sequence"/>
</dbReference>
<dbReference type="SUPFAM" id="SSF53474">
    <property type="entry name" value="alpha/beta-Hydrolases"/>
    <property type="match status" value="1"/>
</dbReference>
<evidence type="ECO:0000256" key="2">
    <source>
        <dbReference type="ARBA" id="ARBA00022487"/>
    </source>
</evidence>
<dbReference type="GO" id="GO:0046274">
    <property type="term" value="P:lignin catabolic process"/>
    <property type="evidence" value="ECO:0007669"/>
    <property type="project" value="UniProtKB-KW"/>
</dbReference>
<evidence type="ECO:0000256" key="7">
    <source>
        <dbReference type="ARBA" id="ARBA00026105"/>
    </source>
</evidence>
<comment type="similarity">
    <text evidence="1">Belongs to the carbohydrate esterase 15 (CE15) family.</text>
</comment>
<name>A0A8H7TKT4_9HELO</name>
<dbReference type="OrthoDB" id="3781271at2759"/>
<gene>
    <name evidence="10" type="ORF">IFR04_006300</name>
</gene>
<comment type="caution">
    <text evidence="10">The sequence shown here is derived from an EMBL/GenBank/DDBJ whole genome shotgun (WGS) entry which is preliminary data.</text>
</comment>
<dbReference type="Pfam" id="PF22244">
    <property type="entry name" value="GCE_fung"/>
    <property type="match status" value="1"/>
</dbReference>
<evidence type="ECO:0000259" key="9">
    <source>
        <dbReference type="Pfam" id="PF22244"/>
    </source>
</evidence>
<evidence type="ECO:0000256" key="1">
    <source>
        <dbReference type="ARBA" id="ARBA00010092"/>
    </source>
</evidence>
<keyword evidence="5" id="KW-0439">Lignin degradation</keyword>
<keyword evidence="4" id="KW-0378">Hydrolase</keyword>
<keyword evidence="11" id="KW-1185">Reference proteome</keyword>